<dbReference type="CDD" id="cd06261">
    <property type="entry name" value="TM_PBP2"/>
    <property type="match status" value="1"/>
</dbReference>
<evidence type="ECO:0000256" key="7">
    <source>
        <dbReference type="RuleBase" id="RU363032"/>
    </source>
</evidence>
<proteinExistence type="inferred from homology"/>
<keyword evidence="3" id="KW-1003">Cell membrane</keyword>
<organism evidence="9 10">
    <name type="scientific">Cohnella lupini</name>
    <dbReference type="NCBI Taxonomy" id="1294267"/>
    <lineage>
        <taxon>Bacteria</taxon>
        <taxon>Bacillati</taxon>
        <taxon>Bacillota</taxon>
        <taxon>Bacilli</taxon>
        <taxon>Bacillales</taxon>
        <taxon>Paenibacillaceae</taxon>
        <taxon>Cohnella</taxon>
    </lineage>
</organism>
<keyword evidence="10" id="KW-1185">Reference proteome</keyword>
<name>A0A3D9ISP7_9BACL</name>
<dbReference type="PROSITE" id="PS50928">
    <property type="entry name" value="ABC_TM1"/>
    <property type="match status" value="1"/>
</dbReference>
<dbReference type="OrthoDB" id="9810086at2"/>
<feature type="transmembrane region" description="Helical" evidence="7">
    <location>
        <begin position="12"/>
        <end position="34"/>
    </location>
</feature>
<comment type="similarity">
    <text evidence="7">Belongs to the binding-protein-dependent transport system permease family.</text>
</comment>
<protein>
    <submittedName>
        <fullName evidence="9">Carbohydrate ABC transporter membrane protein 2 (CUT1 family)</fullName>
    </submittedName>
</protein>
<dbReference type="InterPro" id="IPR000515">
    <property type="entry name" value="MetI-like"/>
</dbReference>
<dbReference type="GO" id="GO:0005886">
    <property type="term" value="C:plasma membrane"/>
    <property type="evidence" value="ECO:0007669"/>
    <property type="project" value="UniProtKB-SubCell"/>
</dbReference>
<reference evidence="9 10" key="1">
    <citation type="submission" date="2018-07" db="EMBL/GenBank/DDBJ databases">
        <title>Genomic Encyclopedia of Type Strains, Phase III (KMG-III): the genomes of soil and plant-associated and newly described type strains.</title>
        <authorList>
            <person name="Whitman W."/>
        </authorList>
    </citation>
    <scope>NUCLEOTIDE SEQUENCE [LARGE SCALE GENOMIC DNA]</scope>
    <source>
        <strain evidence="9 10">CECT 8236</strain>
    </source>
</reference>
<dbReference type="GO" id="GO:0055085">
    <property type="term" value="P:transmembrane transport"/>
    <property type="evidence" value="ECO:0007669"/>
    <property type="project" value="InterPro"/>
</dbReference>
<feature type="transmembrane region" description="Helical" evidence="7">
    <location>
        <begin position="108"/>
        <end position="128"/>
    </location>
</feature>
<dbReference type="PANTHER" id="PTHR43744:SF9">
    <property type="entry name" value="POLYGALACTURONAN_RHAMNOGALACTURONAN TRANSPORT SYSTEM PERMEASE PROTEIN YTCP"/>
    <property type="match status" value="1"/>
</dbReference>
<dbReference type="SUPFAM" id="SSF161098">
    <property type="entry name" value="MetI-like"/>
    <property type="match status" value="1"/>
</dbReference>
<accession>A0A3D9ISP7</accession>
<dbReference type="EMBL" id="QRDY01000002">
    <property type="protein sequence ID" value="RED64811.1"/>
    <property type="molecule type" value="Genomic_DNA"/>
</dbReference>
<evidence type="ECO:0000256" key="1">
    <source>
        <dbReference type="ARBA" id="ARBA00004651"/>
    </source>
</evidence>
<dbReference type="Pfam" id="PF00528">
    <property type="entry name" value="BPD_transp_1"/>
    <property type="match status" value="1"/>
</dbReference>
<comment type="subcellular location">
    <subcellularLocation>
        <location evidence="1 7">Cell membrane</location>
        <topology evidence="1 7">Multi-pass membrane protein</topology>
    </subcellularLocation>
</comment>
<keyword evidence="5 7" id="KW-1133">Transmembrane helix</keyword>
<evidence type="ECO:0000256" key="3">
    <source>
        <dbReference type="ARBA" id="ARBA00022475"/>
    </source>
</evidence>
<evidence type="ECO:0000313" key="10">
    <source>
        <dbReference type="Proteomes" id="UP000256869"/>
    </source>
</evidence>
<evidence type="ECO:0000313" key="9">
    <source>
        <dbReference type="EMBL" id="RED64811.1"/>
    </source>
</evidence>
<evidence type="ECO:0000256" key="4">
    <source>
        <dbReference type="ARBA" id="ARBA00022692"/>
    </source>
</evidence>
<keyword evidence="6 7" id="KW-0472">Membrane</keyword>
<evidence type="ECO:0000256" key="6">
    <source>
        <dbReference type="ARBA" id="ARBA00023136"/>
    </source>
</evidence>
<dbReference type="Gene3D" id="1.10.3720.10">
    <property type="entry name" value="MetI-like"/>
    <property type="match status" value="1"/>
</dbReference>
<gene>
    <name evidence="9" type="ORF">DFP95_102232</name>
</gene>
<feature type="domain" description="ABC transmembrane type-1" evidence="8">
    <location>
        <begin position="73"/>
        <end position="271"/>
    </location>
</feature>
<feature type="transmembrane region" description="Helical" evidence="7">
    <location>
        <begin position="262"/>
        <end position="283"/>
    </location>
</feature>
<feature type="transmembrane region" description="Helical" evidence="7">
    <location>
        <begin position="140"/>
        <end position="160"/>
    </location>
</feature>
<evidence type="ECO:0000256" key="5">
    <source>
        <dbReference type="ARBA" id="ARBA00022989"/>
    </source>
</evidence>
<keyword evidence="2 7" id="KW-0813">Transport</keyword>
<dbReference type="AlphaFoldDB" id="A0A3D9ISP7"/>
<dbReference type="RefSeq" id="WP_115991571.1">
    <property type="nucleotide sequence ID" value="NZ_QRDY01000002.1"/>
</dbReference>
<dbReference type="Proteomes" id="UP000256869">
    <property type="component" value="Unassembled WGS sequence"/>
</dbReference>
<feature type="transmembrane region" description="Helical" evidence="7">
    <location>
        <begin position="181"/>
        <end position="206"/>
    </location>
</feature>
<evidence type="ECO:0000256" key="2">
    <source>
        <dbReference type="ARBA" id="ARBA00022448"/>
    </source>
</evidence>
<dbReference type="InterPro" id="IPR035906">
    <property type="entry name" value="MetI-like_sf"/>
</dbReference>
<dbReference type="PANTHER" id="PTHR43744">
    <property type="entry name" value="ABC TRANSPORTER PERMEASE PROTEIN MG189-RELATED-RELATED"/>
    <property type="match status" value="1"/>
</dbReference>
<feature type="transmembrane region" description="Helical" evidence="7">
    <location>
        <begin position="72"/>
        <end position="96"/>
    </location>
</feature>
<keyword evidence="4 7" id="KW-0812">Transmembrane</keyword>
<evidence type="ECO:0000259" key="8">
    <source>
        <dbReference type="PROSITE" id="PS50928"/>
    </source>
</evidence>
<comment type="caution">
    <text evidence="9">The sequence shown here is derived from an EMBL/GenBank/DDBJ whole genome shotgun (WGS) entry which is preliminary data.</text>
</comment>
<sequence>MKLSASDRISQLLIIVLLLLLCVSVIYPFMYMLAISLNEGSDAAKGGVYLLPRQFTLYNYEVVLGNSVIQHAYLITIARTIIGTAIGLFITLLAAFGLSYRMMPLRGAILGYVLITMLFNGGLIPFYIQLYDLSLVNTFWVYILPSAFSAWNMFVMMKFIQGIPEALVESAEMDGATPFRVLYSVIVPLSKPMLAAIGLFTGVMHWNDWFAGAFFVSDQNLIPVQTFLQQLLSAQDISTVLGSNNNVEALARGTAMAKVTLMSIKMATVMVSAIPILCVYPFLQRYFVKGVLIGSVKG</sequence>